<dbReference type="InterPro" id="IPR011006">
    <property type="entry name" value="CheY-like_superfamily"/>
</dbReference>
<dbReference type="PROSITE" id="PS50930">
    <property type="entry name" value="HTH_LYTTR"/>
    <property type="match status" value="1"/>
</dbReference>
<dbReference type="AlphaFoldDB" id="A0A553IGP6"/>
<dbReference type="Proteomes" id="UP000315938">
    <property type="component" value="Unassembled WGS sequence"/>
</dbReference>
<organism evidence="4 5">
    <name type="scientific">Acholeplasma laidlawii</name>
    <dbReference type="NCBI Taxonomy" id="2148"/>
    <lineage>
        <taxon>Bacteria</taxon>
        <taxon>Bacillati</taxon>
        <taxon>Mycoplasmatota</taxon>
        <taxon>Mollicutes</taxon>
        <taxon>Acholeplasmatales</taxon>
        <taxon>Acholeplasmataceae</taxon>
        <taxon>Acholeplasma</taxon>
    </lineage>
</organism>
<dbReference type="PANTHER" id="PTHR37299">
    <property type="entry name" value="TRANSCRIPTIONAL REGULATOR-RELATED"/>
    <property type="match status" value="1"/>
</dbReference>
<evidence type="ECO:0000313" key="5">
    <source>
        <dbReference type="Proteomes" id="UP000315938"/>
    </source>
</evidence>
<feature type="domain" description="HTH LytTR-type" evidence="3">
    <location>
        <begin position="139"/>
        <end position="239"/>
    </location>
</feature>
<dbReference type="SMART" id="SM00448">
    <property type="entry name" value="REC"/>
    <property type="match status" value="1"/>
</dbReference>
<sequence length="247" mass="28915">MGDAMISIAICDNEQVFLDYYQSKLESVARKLKIDLDIHRFSSGEALLFHLDDYPNQFQIIYLDIVMGGINGIETALKVRKLNSVVKIIFLTSSTDYVFNAFDANASHYLIKDLHDDKFDDVFAHVYNQVKANISEPLFSITTQQENYLIPFSEIAYFESFKRLVICHKSNKERIEYYYKISDLVTELEDKPFILIHRSFLVNMQYILKLSKIDVYLKNGVVLPVSRNNYEEVKDKLFNYNNQNRLK</sequence>
<reference evidence="4 5" key="1">
    <citation type="submission" date="2019-07" db="EMBL/GenBank/DDBJ databases">
        <title>Genome sequence of Acholeplasma laidlawii strain with increased resistance to erythromycin.</title>
        <authorList>
            <person name="Medvedeva E.S."/>
            <person name="Baranova N.B."/>
            <person name="Siniagina M.N."/>
            <person name="Mouzykantov A."/>
            <person name="Chernova O.A."/>
            <person name="Chernov V.M."/>
        </authorList>
    </citation>
    <scope>NUCLEOTIDE SEQUENCE [LARGE SCALE GENOMIC DNA]</scope>
    <source>
        <strain evidence="4 5">PG8REry</strain>
    </source>
</reference>
<dbReference type="SMART" id="SM00850">
    <property type="entry name" value="LytTR"/>
    <property type="match status" value="1"/>
</dbReference>
<dbReference type="PANTHER" id="PTHR37299:SF1">
    <property type="entry name" value="STAGE 0 SPORULATION PROTEIN A HOMOLOG"/>
    <property type="match status" value="1"/>
</dbReference>
<feature type="modified residue" description="4-aspartylphosphate" evidence="1">
    <location>
        <position position="64"/>
    </location>
</feature>
<gene>
    <name evidence="4" type="ORF">FNV44_06650</name>
</gene>
<protein>
    <submittedName>
        <fullName evidence="4">Response regulator transcription factor</fullName>
    </submittedName>
</protein>
<evidence type="ECO:0000256" key="1">
    <source>
        <dbReference type="PROSITE-ProRule" id="PRU00169"/>
    </source>
</evidence>
<dbReference type="GO" id="GO:0003677">
    <property type="term" value="F:DNA binding"/>
    <property type="evidence" value="ECO:0007669"/>
    <property type="project" value="InterPro"/>
</dbReference>
<accession>A0A553IGP6</accession>
<dbReference type="SUPFAM" id="SSF52172">
    <property type="entry name" value="CheY-like"/>
    <property type="match status" value="1"/>
</dbReference>
<dbReference type="InterPro" id="IPR046947">
    <property type="entry name" value="LytR-like"/>
</dbReference>
<dbReference type="InterPro" id="IPR001789">
    <property type="entry name" value="Sig_transdc_resp-reg_receiver"/>
</dbReference>
<comment type="caution">
    <text evidence="4">The sequence shown here is derived from an EMBL/GenBank/DDBJ whole genome shotgun (WGS) entry which is preliminary data.</text>
</comment>
<dbReference type="EMBL" id="VKID01000002">
    <property type="protein sequence ID" value="TRX99375.1"/>
    <property type="molecule type" value="Genomic_DNA"/>
</dbReference>
<name>A0A553IGP6_ACHLA</name>
<evidence type="ECO:0000313" key="4">
    <source>
        <dbReference type="EMBL" id="TRX99375.1"/>
    </source>
</evidence>
<proteinExistence type="predicted"/>
<keyword evidence="1" id="KW-0597">Phosphoprotein</keyword>
<dbReference type="GO" id="GO:0000156">
    <property type="term" value="F:phosphorelay response regulator activity"/>
    <property type="evidence" value="ECO:0007669"/>
    <property type="project" value="InterPro"/>
</dbReference>
<feature type="domain" description="Response regulatory" evidence="2">
    <location>
        <begin position="7"/>
        <end position="127"/>
    </location>
</feature>
<dbReference type="Gene3D" id="2.40.50.1020">
    <property type="entry name" value="LytTr DNA-binding domain"/>
    <property type="match status" value="1"/>
</dbReference>
<dbReference type="InterPro" id="IPR007492">
    <property type="entry name" value="LytTR_DNA-bd_dom"/>
</dbReference>
<dbReference type="PROSITE" id="PS50110">
    <property type="entry name" value="RESPONSE_REGULATORY"/>
    <property type="match status" value="1"/>
</dbReference>
<dbReference type="Gene3D" id="3.40.50.2300">
    <property type="match status" value="1"/>
</dbReference>
<evidence type="ECO:0000259" key="3">
    <source>
        <dbReference type="PROSITE" id="PS50930"/>
    </source>
</evidence>
<evidence type="ECO:0000259" key="2">
    <source>
        <dbReference type="PROSITE" id="PS50110"/>
    </source>
</evidence>
<dbReference type="Pfam" id="PF04397">
    <property type="entry name" value="LytTR"/>
    <property type="match status" value="1"/>
</dbReference>
<dbReference type="Pfam" id="PF00072">
    <property type="entry name" value="Response_reg"/>
    <property type="match status" value="1"/>
</dbReference>